<dbReference type="Gene3D" id="1.20.1250.20">
    <property type="entry name" value="MFS general substrate transporter like domains"/>
    <property type="match status" value="1"/>
</dbReference>
<evidence type="ECO:0000256" key="2">
    <source>
        <dbReference type="ARBA" id="ARBA00022448"/>
    </source>
</evidence>
<dbReference type="PANTHER" id="PTHR23513">
    <property type="entry name" value="INTEGRAL MEMBRANE EFFLUX PROTEIN-RELATED"/>
    <property type="match status" value="1"/>
</dbReference>
<evidence type="ECO:0000313" key="9">
    <source>
        <dbReference type="EMBL" id="NEL56147.1"/>
    </source>
</evidence>
<accession>A0A7K3WI98</accession>
<comment type="subcellular location">
    <subcellularLocation>
        <location evidence="1">Cell membrane</location>
        <topology evidence="1">Multi-pass membrane protein</topology>
    </subcellularLocation>
</comment>
<dbReference type="RefSeq" id="WP_162393661.1">
    <property type="nucleotide sequence ID" value="NZ_JAABOZ010000014.1"/>
</dbReference>
<gene>
    <name evidence="9" type="ORF">G1H19_19415</name>
</gene>
<evidence type="ECO:0000256" key="7">
    <source>
        <dbReference type="SAM" id="Phobius"/>
    </source>
</evidence>
<keyword evidence="6 7" id="KW-0472">Membrane</keyword>
<reference evidence="9 10" key="1">
    <citation type="submission" date="2020-02" db="EMBL/GenBank/DDBJ databases">
        <title>The whole genome sequence of CPCC 205119.</title>
        <authorList>
            <person name="Jiang Z."/>
        </authorList>
    </citation>
    <scope>NUCLEOTIDE SEQUENCE [LARGE SCALE GENOMIC DNA]</scope>
    <source>
        <strain evidence="9 10">CPCC 205119</strain>
    </source>
</reference>
<feature type="transmembrane region" description="Helical" evidence="7">
    <location>
        <begin position="227"/>
        <end position="250"/>
    </location>
</feature>
<keyword evidence="5 7" id="KW-1133">Transmembrane helix</keyword>
<keyword evidence="3" id="KW-1003">Cell membrane</keyword>
<evidence type="ECO:0000256" key="1">
    <source>
        <dbReference type="ARBA" id="ARBA00004651"/>
    </source>
</evidence>
<dbReference type="SUPFAM" id="SSF103473">
    <property type="entry name" value="MFS general substrate transporter"/>
    <property type="match status" value="1"/>
</dbReference>
<dbReference type="AlphaFoldDB" id="A0A7K3WI98"/>
<dbReference type="InterPro" id="IPR020846">
    <property type="entry name" value="MFS_dom"/>
</dbReference>
<evidence type="ECO:0000256" key="5">
    <source>
        <dbReference type="ARBA" id="ARBA00022989"/>
    </source>
</evidence>
<name>A0A7K3WI98_9ACTN</name>
<organism evidence="9 10">
    <name type="scientific">Goekera deserti</name>
    <dbReference type="NCBI Taxonomy" id="2497753"/>
    <lineage>
        <taxon>Bacteria</taxon>
        <taxon>Bacillati</taxon>
        <taxon>Actinomycetota</taxon>
        <taxon>Actinomycetes</taxon>
        <taxon>Geodermatophilales</taxon>
        <taxon>Geodermatophilaceae</taxon>
        <taxon>Goekera</taxon>
    </lineage>
</organism>
<dbReference type="PROSITE" id="PS50850">
    <property type="entry name" value="MFS"/>
    <property type="match status" value="1"/>
</dbReference>
<dbReference type="EMBL" id="JAAGWK010000030">
    <property type="protein sequence ID" value="NEL56147.1"/>
    <property type="molecule type" value="Genomic_DNA"/>
</dbReference>
<evidence type="ECO:0000256" key="4">
    <source>
        <dbReference type="ARBA" id="ARBA00022692"/>
    </source>
</evidence>
<dbReference type="GO" id="GO:0005886">
    <property type="term" value="C:plasma membrane"/>
    <property type="evidence" value="ECO:0007669"/>
    <property type="project" value="UniProtKB-SubCell"/>
</dbReference>
<evidence type="ECO:0000256" key="6">
    <source>
        <dbReference type="ARBA" id="ARBA00023136"/>
    </source>
</evidence>
<dbReference type="PANTHER" id="PTHR23513:SF6">
    <property type="entry name" value="MAJOR FACILITATOR SUPERFAMILY ASSOCIATED DOMAIN-CONTAINING PROTEIN"/>
    <property type="match status" value="1"/>
</dbReference>
<feature type="transmembrane region" description="Helical" evidence="7">
    <location>
        <begin position="50"/>
        <end position="68"/>
    </location>
</feature>
<feature type="transmembrane region" description="Helical" evidence="7">
    <location>
        <begin position="256"/>
        <end position="278"/>
    </location>
</feature>
<evidence type="ECO:0000259" key="8">
    <source>
        <dbReference type="PROSITE" id="PS50850"/>
    </source>
</evidence>
<feature type="transmembrane region" description="Helical" evidence="7">
    <location>
        <begin position="383"/>
        <end position="403"/>
    </location>
</feature>
<feature type="domain" description="Major facilitator superfamily (MFS) profile" evidence="8">
    <location>
        <begin position="174"/>
        <end position="426"/>
    </location>
</feature>
<dbReference type="CDD" id="cd06173">
    <property type="entry name" value="MFS_MefA_like"/>
    <property type="match status" value="1"/>
</dbReference>
<keyword evidence="4 7" id="KW-0812">Transmembrane</keyword>
<dbReference type="InterPro" id="IPR036259">
    <property type="entry name" value="MFS_trans_sf"/>
</dbReference>
<feature type="transmembrane region" description="Helical" evidence="7">
    <location>
        <begin position="315"/>
        <end position="334"/>
    </location>
</feature>
<dbReference type="GO" id="GO:0022857">
    <property type="term" value="F:transmembrane transporter activity"/>
    <property type="evidence" value="ECO:0007669"/>
    <property type="project" value="InterPro"/>
</dbReference>
<dbReference type="Proteomes" id="UP000470470">
    <property type="component" value="Unassembled WGS sequence"/>
</dbReference>
<sequence length="426" mass="44721">MTTPPASLWRHRDFRQLWAAETVSQVGTQITQLALPVLAVTFLAASPLEMGVLTALETAAFLLVGLPAGAWVDRWRRKRVLVTGDLVRAVALASLPLAYLLDALTLGQLFVVAAVTGTATVFFDVAYQSYLPALVARDQIVDGNGKLEASRSVAYVAGPGVTGVLLRVVSAPLLVLVDALSFVVSAFFVSRIRTPDVVPDRATRRPLREEIAEGLRFVVGHPLLRRIVACTGLGNLFGTITTTLLVLFALRELGLSASVLGLVFSAGSVGGIVGAVTAARFARWVGEGRAIPVSAVVWAVFAVCTPLAALGAPEVLLAVGTFGASWAVVVYNVTQVSFRQRLCPPALLGRMNASVRFIVYGTMPLGGLLGGVLGTAIGIVPTLWVAVAGTVLAALPVLLSPLLHMRDLPDELDATTGPPVARQVDG</sequence>
<proteinExistence type="predicted"/>
<keyword evidence="2" id="KW-0813">Transport</keyword>
<evidence type="ECO:0000256" key="3">
    <source>
        <dbReference type="ARBA" id="ARBA00022475"/>
    </source>
</evidence>
<feature type="transmembrane region" description="Helical" evidence="7">
    <location>
        <begin position="355"/>
        <end position="377"/>
    </location>
</feature>
<keyword evidence="10" id="KW-1185">Reference proteome</keyword>
<feature type="transmembrane region" description="Helical" evidence="7">
    <location>
        <begin position="290"/>
        <end position="309"/>
    </location>
</feature>
<dbReference type="InterPro" id="IPR010290">
    <property type="entry name" value="TM_effector"/>
</dbReference>
<evidence type="ECO:0000313" key="10">
    <source>
        <dbReference type="Proteomes" id="UP000470470"/>
    </source>
</evidence>
<comment type="caution">
    <text evidence="9">The sequence shown here is derived from an EMBL/GenBank/DDBJ whole genome shotgun (WGS) entry which is preliminary data.</text>
</comment>
<protein>
    <submittedName>
        <fullName evidence="9">MFS transporter</fullName>
    </submittedName>
</protein>
<dbReference type="Pfam" id="PF05977">
    <property type="entry name" value="MFS_3"/>
    <property type="match status" value="1"/>
</dbReference>